<evidence type="ECO:0000313" key="2">
    <source>
        <dbReference type="EMBL" id="GGN66147.1"/>
    </source>
</evidence>
<protein>
    <submittedName>
        <fullName evidence="2">Uncharacterized protein</fullName>
    </submittedName>
</protein>
<keyword evidence="3" id="KW-1185">Reference proteome</keyword>
<name>A0ABQ2K595_9NOCA</name>
<comment type="caution">
    <text evidence="2">The sequence shown here is derived from an EMBL/GenBank/DDBJ whole genome shotgun (WGS) entry which is preliminary data.</text>
</comment>
<organism evidence="2 3">
    <name type="scientific">Nocardia rhizosphaerihabitans</name>
    <dbReference type="NCBI Taxonomy" id="1691570"/>
    <lineage>
        <taxon>Bacteria</taxon>
        <taxon>Bacillati</taxon>
        <taxon>Actinomycetota</taxon>
        <taxon>Actinomycetes</taxon>
        <taxon>Mycobacteriales</taxon>
        <taxon>Nocardiaceae</taxon>
        <taxon>Nocardia</taxon>
    </lineage>
</organism>
<gene>
    <name evidence="2" type="ORF">GCM10011610_00800</name>
</gene>
<evidence type="ECO:0000256" key="1">
    <source>
        <dbReference type="SAM" id="MobiDB-lite"/>
    </source>
</evidence>
<dbReference type="Proteomes" id="UP000658127">
    <property type="component" value="Unassembled WGS sequence"/>
</dbReference>
<accession>A0ABQ2K595</accession>
<sequence length="215" mass="22988">MVALTSRDHRLHAVGRRLDPATVQPPSTRAGHRTEPLPITGAHPPLVAIVGAHGGAATSTLARWWAPAADCGQLWPASPETTQRVVIAARLCLPGLTACADRLREWQVGAAPDGVEVIGVVLTAAHSGRVPAAVRRYRATVADLTEVVWEIGWHDELLERELSELAQFTPFTPAPPRRSGLTETVPADVHRIGGELIAALATSLKTATEEQDSER</sequence>
<dbReference type="EMBL" id="BMNE01000001">
    <property type="protein sequence ID" value="GGN66147.1"/>
    <property type="molecule type" value="Genomic_DNA"/>
</dbReference>
<dbReference type="RefSeq" id="WP_189022576.1">
    <property type="nucleotide sequence ID" value="NZ_BMNE01000001.1"/>
</dbReference>
<feature type="region of interest" description="Disordered" evidence="1">
    <location>
        <begin position="14"/>
        <end position="38"/>
    </location>
</feature>
<proteinExistence type="predicted"/>
<evidence type="ECO:0000313" key="3">
    <source>
        <dbReference type="Proteomes" id="UP000658127"/>
    </source>
</evidence>
<reference evidence="3" key="1">
    <citation type="journal article" date="2019" name="Int. J. Syst. Evol. Microbiol.">
        <title>The Global Catalogue of Microorganisms (GCM) 10K type strain sequencing project: providing services to taxonomists for standard genome sequencing and annotation.</title>
        <authorList>
            <consortium name="The Broad Institute Genomics Platform"/>
            <consortium name="The Broad Institute Genome Sequencing Center for Infectious Disease"/>
            <person name="Wu L."/>
            <person name="Ma J."/>
        </authorList>
    </citation>
    <scope>NUCLEOTIDE SEQUENCE [LARGE SCALE GENOMIC DNA]</scope>
    <source>
        <strain evidence="3">CGMCC 4.7329</strain>
    </source>
</reference>